<dbReference type="EMBL" id="FOSK01000005">
    <property type="protein sequence ID" value="SFK41513.1"/>
    <property type="molecule type" value="Genomic_DNA"/>
</dbReference>
<evidence type="ECO:0000313" key="3">
    <source>
        <dbReference type="Proteomes" id="UP000199598"/>
    </source>
</evidence>
<comment type="caution">
    <text evidence="2">The sequence shown here is derived from an EMBL/GenBank/DDBJ whole genome shotgun (WGS) entry which is preliminary data.</text>
</comment>
<organism evidence="2 3">
    <name type="scientific">Pseudovibrio ascidiaceicola</name>
    <dbReference type="NCBI Taxonomy" id="285279"/>
    <lineage>
        <taxon>Bacteria</taxon>
        <taxon>Pseudomonadati</taxon>
        <taxon>Pseudomonadota</taxon>
        <taxon>Alphaproteobacteria</taxon>
        <taxon>Hyphomicrobiales</taxon>
        <taxon>Stappiaceae</taxon>
        <taxon>Pseudovibrio</taxon>
    </lineage>
</organism>
<name>A0A1I3ZBW5_9HYPH</name>
<keyword evidence="1" id="KW-1133">Transmembrane helix</keyword>
<feature type="transmembrane region" description="Helical" evidence="1">
    <location>
        <begin position="92"/>
        <end position="114"/>
    </location>
</feature>
<keyword evidence="1" id="KW-0812">Transmembrane</keyword>
<proteinExistence type="predicted"/>
<sequence length="120" mass="13085">MGEFQTYLPIYAVVLAVILSVGETLILVRTDKYWPLSIDDYLACGLLIFSALIFESTMGIALMLCAWAFMSGNLYAMLFTRLDPQTGTRERIPALSILLGAASIGLVATFATLISRMVPA</sequence>
<dbReference type="Proteomes" id="UP000199598">
    <property type="component" value="Unassembled WGS sequence"/>
</dbReference>
<gene>
    <name evidence="2" type="ORF">SAMN04488518_1058</name>
</gene>
<keyword evidence="1" id="KW-0472">Membrane</keyword>
<feature type="transmembrane region" description="Helical" evidence="1">
    <location>
        <begin position="60"/>
        <end position="80"/>
    </location>
</feature>
<protein>
    <submittedName>
        <fullName evidence="2">Uncharacterized protein</fullName>
    </submittedName>
</protein>
<reference evidence="2 3" key="1">
    <citation type="submission" date="2016-10" db="EMBL/GenBank/DDBJ databases">
        <authorList>
            <person name="Varghese N."/>
            <person name="Submissions S."/>
        </authorList>
    </citation>
    <scope>NUCLEOTIDE SEQUENCE [LARGE SCALE GENOMIC DNA]</scope>
    <source>
        <strain evidence="2 3">DSM 16392</strain>
    </source>
</reference>
<evidence type="ECO:0000256" key="1">
    <source>
        <dbReference type="SAM" id="Phobius"/>
    </source>
</evidence>
<feature type="transmembrane region" description="Helical" evidence="1">
    <location>
        <begin position="6"/>
        <end position="26"/>
    </location>
</feature>
<keyword evidence="3" id="KW-1185">Reference proteome</keyword>
<evidence type="ECO:0000313" key="2">
    <source>
        <dbReference type="EMBL" id="SFK41513.1"/>
    </source>
</evidence>
<accession>A0A1I3ZBW5</accession>
<dbReference type="RefSeq" id="WP_093519191.1">
    <property type="nucleotide sequence ID" value="NZ_FOSK01000005.1"/>
</dbReference>